<evidence type="ECO:0000313" key="4">
    <source>
        <dbReference type="Proteomes" id="UP000307217"/>
    </source>
</evidence>
<name>A0A5S3V047_9GAMM</name>
<keyword evidence="3" id="KW-1185">Reference proteome</keyword>
<organism evidence="1 4">
    <name type="scientific">Pseudoalteromonas aurantia</name>
    <dbReference type="NCBI Taxonomy" id="43654"/>
    <lineage>
        <taxon>Bacteria</taxon>
        <taxon>Pseudomonadati</taxon>
        <taxon>Pseudomonadota</taxon>
        <taxon>Gammaproteobacteria</taxon>
        <taxon>Alteromonadales</taxon>
        <taxon>Pseudoalteromonadaceae</taxon>
        <taxon>Pseudoalteromonas</taxon>
    </lineage>
</organism>
<dbReference type="InterPro" id="IPR036102">
    <property type="entry name" value="OsmC/Ohrsf"/>
</dbReference>
<dbReference type="AlphaFoldDB" id="A0A5S3V047"/>
<dbReference type="Proteomes" id="UP000307164">
    <property type="component" value="Unassembled WGS sequence"/>
</dbReference>
<dbReference type="Proteomes" id="UP000307217">
    <property type="component" value="Unassembled WGS sequence"/>
</dbReference>
<sequence length="157" mass="17373">MSQYKASIQWYKKPSEYFVDLKYSRVHQWQFSTGTCIAASSAPSIVPLPYSDANNIDPEEAFVAALSSCHMLFFLDLAARKKWVVESYLDNAIGTLAIDANGKKAMTHVLLKPLVILGENVVVSDAQISALHHQAHELCFIANSVLTKVEVNPIYSA</sequence>
<dbReference type="InterPro" id="IPR015946">
    <property type="entry name" value="KH_dom-like_a/b"/>
</dbReference>
<reference evidence="4" key="2">
    <citation type="submission" date="2019-06" db="EMBL/GenBank/DDBJ databases">
        <title>Co-occurence of chitin degradation, pigmentation and bioactivity in marine Pseudoalteromonas.</title>
        <authorList>
            <person name="Sonnenschein E.C."/>
            <person name="Bech P.K."/>
        </authorList>
    </citation>
    <scope>NUCLEOTIDE SEQUENCE [LARGE SCALE GENOMIC DNA]</scope>
    <source>
        <strain evidence="4">S3790</strain>
        <strain evidence="2">S3895</strain>
    </source>
</reference>
<dbReference type="EMBL" id="PNBX01000118">
    <property type="protein sequence ID" value="TMO63511.1"/>
    <property type="molecule type" value="Genomic_DNA"/>
</dbReference>
<comment type="caution">
    <text evidence="1">The sequence shown here is derived from an EMBL/GenBank/DDBJ whole genome shotgun (WGS) entry which is preliminary data.</text>
</comment>
<dbReference type="PANTHER" id="PTHR42830:SF2">
    <property type="entry name" value="OSMC_OHR FAMILY PROTEIN"/>
    <property type="match status" value="1"/>
</dbReference>
<proteinExistence type="predicted"/>
<dbReference type="OrthoDB" id="9795405at2"/>
<dbReference type="Gene3D" id="3.30.300.20">
    <property type="match status" value="1"/>
</dbReference>
<dbReference type="PANTHER" id="PTHR42830">
    <property type="entry name" value="OSMOTICALLY INDUCIBLE FAMILY PROTEIN"/>
    <property type="match status" value="1"/>
</dbReference>
<dbReference type="EMBL" id="PNBW01000037">
    <property type="protein sequence ID" value="TMO75391.1"/>
    <property type="molecule type" value="Genomic_DNA"/>
</dbReference>
<accession>A0A5S3V047</accession>
<dbReference type="InterPro" id="IPR003718">
    <property type="entry name" value="OsmC/Ohr_fam"/>
</dbReference>
<dbReference type="RefSeq" id="WP_138593496.1">
    <property type="nucleotide sequence ID" value="NZ_PNBW01000037.1"/>
</dbReference>
<dbReference type="Pfam" id="PF02566">
    <property type="entry name" value="OsmC"/>
    <property type="match status" value="1"/>
</dbReference>
<reference evidence="3 4" key="1">
    <citation type="submission" date="2018-01" db="EMBL/GenBank/DDBJ databases">
        <authorList>
            <person name="Paulsen S."/>
            <person name="Gram L.K."/>
        </authorList>
    </citation>
    <scope>NUCLEOTIDE SEQUENCE [LARGE SCALE GENOMIC DNA]</scope>
    <source>
        <strain evidence="1 4">S3790</strain>
        <strain evidence="2 3">S3895</strain>
    </source>
</reference>
<evidence type="ECO:0000313" key="2">
    <source>
        <dbReference type="EMBL" id="TMO75391.1"/>
    </source>
</evidence>
<evidence type="ECO:0000313" key="3">
    <source>
        <dbReference type="Proteomes" id="UP000307164"/>
    </source>
</evidence>
<evidence type="ECO:0000313" key="1">
    <source>
        <dbReference type="EMBL" id="TMO63511.1"/>
    </source>
</evidence>
<dbReference type="InterPro" id="IPR052707">
    <property type="entry name" value="OsmC_Ohr_Peroxiredoxin"/>
</dbReference>
<gene>
    <name evidence="1" type="ORF">CWC19_19110</name>
    <name evidence="2" type="ORF">CWC20_08000</name>
</gene>
<protein>
    <submittedName>
        <fullName evidence="1">Peroxiredoxin</fullName>
    </submittedName>
</protein>
<dbReference type="SUPFAM" id="SSF82784">
    <property type="entry name" value="OsmC-like"/>
    <property type="match status" value="1"/>
</dbReference>
<reference evidence="1" key="3">
    <citation type="submission" date="2019-09" db="EMBL/GenBank/DDBJ databases">
        <title>Co-occurence of chitin degradation, pigmentation and bioactivity in marine Pseudoalteromonas.</title>
        <authorList>
            <person name="Sonnenschein E.C."/>
            <person name="Bech P.K."/>
        </authorList>
    </citation>
    <scope>NUCLEOTIDE SEQUENCE</scope>
    <source>
        <strain evidence="1">S3790</strain>
        <strain evidence="3">S3895</strain>
    </source>
</reference>